<accession>A0A0H5QLG0</accession>
<feature type="compositionally biased region" description="Polar residues" evidence="1">
    <location>
        <begin position="100"/>
        <end position="110"/>
    </location>
</feature>
<dbReference type="EMBL" id="HACM01002391">
    <property type="protein sequence ID" value="CRZ02833.1"/>
    <property type="molecule type" value="Transcribed_RNA"/>
</dbReference>
<feature type="region of interest" description="Disordered" evidence="1">
    <location>
        <begin position="26"/>
        <end position="45"/>
    </location>
</feature>
<sequence length="110" mass="12188">CFTARSLAVSFETLGSVSLDLKGVENVGQNQRKKRGSGYQGVHHQPPQALAWLHIQEEGSHSHQGDPEVCSESYGYKGCQSGREVEQAHLEQRNPKCPKESQSSYCSQEE</sequence>
<dbReference type="AlphaFoldDB" id="A0A0H5QLG0"/>
<protein>
    <submittedName>
        <fullName evidence="2">Uncharacterized protein</fullName>
    </submittedName>
</protein>
<feature type="non-terminal residue" evidence="2">
    <location>
        <position position="1"/>
    </location>
</feature>
<evidence type="ECO:0000256" key="1">
    <source>
        <dbReference type="SAM" id="MobiDB-lite"/>
    </source>
</evidence>
<reference evidence="2" key="1">
    <citation type="submission" date="2015-04" db="EMBL/GenBank/DDBJ databases">
        <title>The genome sequence of the plant pathogenic Rhizarian Plasmodiophora brassicae reveals insights in its biotrophic life cycle and the origin of chitin synthesis.</title>
        <authorList>
            <person name="Schwelm A."/>
            <person name="Fogelqvist J."/>
            <person name="Knaust A."/>
            <person name="Julke S."/>
            <person name="Lilja T."/>
            <person name="Dhandapani V."/>
            <person name="Bonilla-Rosso G."/>
            <person name="Karlsson M."/>
            <person name="Shevchenko A."/>
            <person name="Choi S.R."/>
            <person name="Kim H.G."/>
            <person name="Park J.Y."/>
            <person name="Lim Y.P."/>
            <person name="Ludwig-Muller J."/>
            <person name="Dixelius C."/>
        </authorList>
    </citation>
    <scope>NUCLEOTIDE SEQUENCE</scope>
    <source>
        <tissue evidence="2">Potato root galls</tissue>
    </source>
</reference>
<proteinExistence type="predicted"/>
<feature type="region of interest" description="Disordered" evidence="1">
    <location>
        <begin position="90"/>
        <end position="110"/>
    </location>
</feature>
<evidence type="ECO:0000313" key="2">
    <source>
        <dbReference type="EMBL" id="CRZ02833.1"/>
    </source>
</evidence>
<name>A0A0H5QLG0_9EUKA</name>
<organism evidence="2">
    <name type="scientific">Spongospora subterranea</name>
    <dbReference type="NCBI Taxonomy" id="70186"/>
    <lineage>
        <taxon>Eukaryota</taxon>
        <taxon>Sar</taxon>
        <taxon>Rhizaria</taxon>
        <taxon>Endomyxa</taxon>
        <taxon>Phytomyxea</taxon>
        <taxon>Plasmodiophorida</taxon>
        <taxon>Plasmodiophoridae</taxon>
        <taxon>Spongospora</taxon>
    </lineage>
</organism>
<feature type="compositionally biased region" description="Basic and acidic residues" evidence="1">
    <location>
        <begin position="90"/>
        <end position="99"/>
    </location>
</feature>